<dbReference type="PROSITE" id="PS00942">
    <property type="entry name" value="GLPT"/>
    <property type="match status" value="1"/>
</dbReference>
<evidence type="ECO:0000256" key="2">
    <source>
        <dbReference type="ARBA" id="ARBA00009598"/>
    </source>
</evidence>
<dbReference type="EMBL" id="PGGS01000063">
    <property type="protein sequence ID" value="PNH10196.1"/>
    <property type="molecule type" value="Genomic_DNA"/>
</dbReference>
<sequence length="523" mass="54629">MILGAERAYGSAAATRRVRSSLRPPLVPAPRWALPRRVVRFFREEGRASSASDTNDGGEPSSSAAAPVVKLLPLEVVAAAAPGSPEDQHATSPSSLSPASPSSAAPASASTAVPASVPQPPGFTARRLFVFSGLVLGYAAYYLTRNSLTYTAPAMVADPALGFTLAQVGSLTSIFPIAYGMSKFVAGVVGDRFSPALLLGGGLLATAACNLGFGAGGGLTWFAAMWALNGLMQASARGGGVGAPSCARMLTAWFPTHERGTYWGLWNVAHNVGGFLSPLLAAGAAAALGWRWGMWAPGLAALALGAYALVACKDSPQAAGFNPVDPVAAVTVQHKQPGVQPAGLGSAHAHGAVSTAPSGAAAFALARAGAQEHGQQQQQPGELGRQGHEQHQQQQGKQGTQQQQQQQQGKEQQPGMLKMAMDNVLSNPYVWALSMTYFFVYVVRQVRPYRVFLVKCVPLSFIITRFGWASYFSALMAACGFALLLMVPMVGLSSFTQQQQQRREREAAAGEGSDGAPLRPELV</sequence>
<proteinExistence type="inferred from homology"/>
<gene>
    <name evidence="9" type="ORF">TSOC_003091</name>
</gene>
<protein>
    <submittedName>
        <fullName evidence="9">Putative hexose phosphate transport protein</fullName>
    </submittedName>
</protein>
<feature type="transmembrane region" description="Helical" evidence="7">
    <location>
        <begin position="428"/>
        <end position="444"/>
    </location>
</feature>
<comment type="similarity">
    <text evidence="2">Belongs to the major facilitator superfamily. Organophosphate:Pi antiporter (OPA) (TC 2.A.1.4) family.</text>
</comment>
<comment type="caution">
    <text evidence="9">The sequence shown here is derived from an EMBL/GenBank/DDBJ whole genome shotgun (WGS) entry which is preliminary data.</text>
</comment>
<feature type="domain" description="Major facilitator superfamily (MFS) profile" evidence="8">
    <location>
        <begin position="125"/>
        <end position="523"/>
    </location>
</feature>
<feature type="transmembrane region" description="Helical" evidence="7">
    <location>
        <begin position="164"/>
        <end position="185"/>
    </location>
</feature>
<name>A0A2J8ACF9_9CHLO</name>
<evidence type="ECO:0000256" key="1">
    <source>
        <dbReference type="ARBA" id="ARBA00004127"/>
    </source>
</evidence>
<dbReference type="InterPro" id="IPR021159">
    <property type="entry name" value="Sugar-P_transporter_CS"/>
</dbReference>
<dbReference type="InterPro" id="IPR020846">
    <property type="entry name" value="MFS_dom"/>
</dbReference>
<dbReference type="GO" id="GO:0035435">
    <property type="term" value="P:phosphate ion transmembrane transport"/>
    <property type="evidence" value="ECO:0007669"/>
    <property type="project" value="TreeGrafter"/>
</dbReference>
<dbReference type="InterPro" id="IPR011701">
    <property type="entry name" value="MFS"/>
</dbReference>
<feature type="transmembrane region" description="Helical" evidence="7">
    <location>
        <begin position="451"/>
        <end position="468"/>
    </location>
</feature>
<evidence type="ECO:0000256" key="3">
    <source>
        <dbReference type="ARBA" id="ARBA00022692"/>
    </source>
</evidence>
<dbReference type="GO" id="GO:0012505">
    <property type="term" value="C:endomembrane system"/>
    <property type="evidence" value="ECO:0007669"/>
    <property type="project" value="UniProtKB-SubCell"/>
</dbReference>
<evidence type="ECO:0000259" key="8">
    <source>
        <dbReference type="PROSITE" id="PS50850"/>
    </source>
</evidence>
<feature type="transmembrane region" description="Helical" evidence="7">
    <location>
        <begin position="474"/>
        <end position="495"/>
    </location>
</feature>
<dbReference type="InterPro" id="IPR036259">
    <property type="entry name" value="MFS_trans_sf"/>
</dbReference>
<organism evidence="9 10">
    <name type="scientific">Tetrabaena socialis</name>
    <dbReference type="NCBI Taxonomy" id="47790"/>
    <lineage>
        <taxon>Eukaryota</taxon>
        <taxon>Viridiplantae</taxon>
        <taxon>Chlorophyta</taxon>
        <taxon>core chlorophytes</taxon>
        <taxon>Chlorophyceae</taxon>
        <taxon>CS clade</taxon>
        <taxon>Chlamydomonadales</taxon>
        <taxon>Tetrabaenaceae</taxon>
        <taxon>Tetrabaena</taxon>
    </lineage>
</organism>
<dbReference type="Gene3D" id="1.20.1250.20">
    <property type="entry name" value="MFS general substrate transporter like domains"/>
    <property type="match status" value="1"/>
</dbReference>
<comment type="subcellular location">
    <subcellularLocation>
        <location evidence="1">Endomembrane system</location>
        <topology evidence="1">Multi-pass membrane protein</topology>
    </subcellularLocation>
</comment>
<feature type="region of interest" description="Disordered" evidence="6">
    <location>
        <begin position="82"/>
        <end position="117"/>
    </location>
</feature>
<evidence type="ECO:0000313" key="9">
    <source>
        <dbReference type="EMBL" id="PNH10196.1"/>
    </source>
</evidence>
<evidence type="ECO:0000256" key="6">
    <source>
        <dbReference type="SAM" id="MobiDB-lite"/>
    </source>
</evidence>
<keyword evidence="10" id="KW-1185">Reference proteome</keyword>
<reference evidence="9 10" key="1">
    <citation type="journal article" date="2017" name="Mol. Biol. Evol.">
        <title>The 4-celled Tetrabaena socialis nuclear genome reveals the essential components for genetic control of cell number at the origin of multicellularity in the volvocine lineage.</title>
        <authorList>
            <person name="Featherston J."/>
            <person name="Arakaki Y."/>
            <person name="Hanschen E.R."/>
            <person name="Ferris P.J."/>
            <person name="Michod R.E."/>
            <person name="Olson B.J.S.C."/>
            <person name="Nozaki H."/>
            <person name="Durand P.M."/>
        </authorList>
    </citation>
    <scope>NUCLEOTIDE SEQUENCE [LARGE SCALE GENOMIC DNA]</scope>
    <source>
        <strain evidence="9 10">NIES-571</strain>
    </source>
</reference>
<dbReference type="PROSITE" id="PS50850">
    <property type="entry name" value="MFS"/>
    <property type="match status" value="1"/>
</dbReference>
<evidence type="ECO:0000256" key="7">
    <source>
        <dbReference type="SAM" id="Phobius"/>
    </source>
</evidence>
<feature type="region of interest" description="Disordered" evidence="6">
    <location>
        <begin position="1"/>
        <end position="20"/>
    </location>
</feature>
<evidence type="ECO:0000256" key="5">
    <source>
        <dbReference type="ARBA" id="ARBA00023136"/>
    </source>
</evidence>
<evidence type="ECO:0000256" key="4">
    <source>
        <dbReference type="ARBA" id="ARBA00022989"/>
    </source>
</evidence>
<dbReference type="GO" id="GO:0061513">
    <property type="term" value="F:glucose 6-phosphate:phosphate antiporter activity"/>
    <property type="evidence" value="ECO:0007669"/>
    <property type="project" value="TreeGrafter"/>
</dbReference>
<keyword evidence="5 7" id="KW-0472">Membrane</keyword>
<keyword evidence="3 7" id="KW-0812">Transmembrane</keyword>
<evidence type="ECO:0000313" key="10">
    <source>
        <dbReference type="Proteomes" id="UP000236333"/>
    </source>
</evidence>
<accession>A0A2J8ACF9</accession>
<dbReference type="Proteomes" id="UP000236333">
    <property type="component" value="Unassembled WGS sequence"/>
</dbReference>
<dbReference type="SUPFAM" id="SSF103473">
    <property type="entry name" value="MFS general substrate transporter"/>
    <property type="match status" value="1"/>
</dbReference>
<dbReference type="PANTHER" id="PTHR43826">
    <property type="entry name" value="GLUCOSE-6-PHOSPHATE EXCHANGER SLC37A4"/>
    <property type="match status" value="1"/>
</dbReference>
<feature type="region of interest" description="Disordered" evidence="6">
    <location>
        <begin position="367"/>
        <end position="414"/>
    </location>
</feature>
<dbReference type="OrthoDB" id="3639251at2759"/>
<feature type="transmembrane region" description="Helical" evidence="7">
    <location>
        <begin position="292"/>
        <end position="310"/>
    </location>
</feature>
<dbReference type="AlphaFoldDB" id="A0A2J8ACF9"/>
<dbReference type="PANTHER" id="PTHR43826:SF3">
    <property type="entry name" value="GLUCOSE-6-PHOSPHATE EXCHANGER SLC37A4"/>
    <property type="match status" value="1"/>
</dbReference>
<dbReference type="Pfam" id="PF07690">
    <property type="entry name" value="MFS_1"/>
    <property type="match status" value="1"/>
</dbReference>
<feature type="compositionally biased region" description="Low complexity" evidence="6">
    <location>
        <begin position="367"/>
        <end position="383"/>
    </location>
</feature>
<feature type="transmembrane region" description="Helical" evidence="7">
    <location>
        <begin position="197"/>
        <end position="224"/>
    </location>
</feature>
<feature type="transmembrane region" description="Helical" evidence="7">
    <location>
        <begin position="263"/>
        <end position="285"/>
    </location>
</feature>
<feature type="compositionally biased region" description="Low complexity" evidence="6">
    <location>
        <begin position="90"/>
        <end position="116"/>
    </location>
</feature>
<feature type="transmembrane region" description="Helical" evidence="7">
    <location>
        <begin position="128"/>
        <end position="144"/>
    </location>
</feature>
<dbReference type="GO" id="GO:0016020">
    <property type="term" value="C:membrane"/>
    <property type="evidence" value="ECO:0007669"/>
    <property type="project" value="UniProtKB-ARBA"/>
</dbReference>
<dbReference type="InterPro" id="IPR051337">
    <property type="entry name" value="OPA_Antiporter"/>
</dbReference>
<feature type="region of interest" description="Disordered" evidence="6">
    <location>
        <begin position="501"/>
        <end position="523"/>
    </location>
</feature>
<feature type="compositionally biased region" description="Low complexity" evidence="6">
    <location>
        <begin position="392"/>
        <end position="413"/>
    </location>
</feature>
<keyword evidence="4 7" id="KW-1133">Transmembrane helix</keyword>